<name>A0A328KKP5_9LACT</name>
<dbReference type="EMBL" id="NAQV01000023">
    <property type="protein sequence ID" value="RAN62381.1"/>
    <property type="molecule type" value="Genomic_DNA"/>
</dbReference>
<reference evidence="1 2" key="1">
    <citation type="submission" date="2017-03" db="EMBL/GenBank/DDBJ databases">
        <title>wgs assembly of Dolosigranulum pigrum KPL CDC strains.</title>
        <authorList>
            <person name="Brugger S.D."/>
            <person name="Pettigrew M."/>
            <person name="Kong Y."/>
            <person name="Lemon K.P."/>
        </authorList>
    </citation>
    <scope>NUCLEOTIDE SEQUENCE [LARGE SCALE GENOMIC DNA]</scope>
    <source>
        <strain evidence="1 2">KPL1931_CDC4294-98</strain>
    </source>
</reference>
<comment type="caution">
    <text evidence="1">The sequence shown here is derived from an EMBL/GenBank/DDBJ whole genome shotgun (WGS) entry which is preliminary data.</text>
</comment>
<gene>
    <name evidence="1" type="ORF">B8A44_07485</name>
</gene>
<dbReference type="Proteomes" id="UP000249099">
    <property type="component" value="Unassembled WGS sequence"/>
</dbReference>
<evidence type="ECO:0000313" key="2">
    <source>
        <dbReference type="Proteomes" id="UP000249099"/>
    </source>
</evidence>
<sequence>MDKKNNDVHVTFEVDFSSPFKIEEELIKAVGNDGYSFYYGCLIDNYLFYTEGLDIEIFYDCPASKYIILKEKYFNGWESIYQVTITDDDSLAREFEDEVMAYWEERDKEGGIY</sequence>
<protein>
    <submittedName>
        <fullName evidence="1">Uncharacterized protein</fullName>
    </submittedName>
</protein>
<proteinExistence type="predicted"/>
<accession>A0A328KKP5</accession>
<dbReference type="AlphaFoldDB" id="A0A328KKP5"/>
<evidence type="ECO:0000313" key="1">
    <source>
        <dbReference type="EMBL" id="RAN62381.1"/>
    </source>
</evidence>
<organism evidence="1 2">
    <name type="scientific">Dolosigranulum pigrum</name>
    <dbReference type="NCBI Taxonomy" id="29394"/>
    <lineage>
        <taxon>Bacteria</taxon>
        <taxon>Bacillati</taxon>
        <taxon>Bacillota</taxon>
        <taxon>Bacilli</taxon>
        <taxon>Lactobacillales</taxon>
        <taxon>Carnobacteriaceae</taxon>
        <taxon>Dolosigranulum</taxon>
    </lineage>
</organism>
<dbReference type="RefSeq" id="WP_112790329.1">
    <property type="nucleotide sequence ID" value="NZ_NAQV01000023.1"/>
</dbReference>